<evidence type="ECO:0000313" key="1">
    <source>
        <dbReference type="EMBL" id="KAL2326796.1"/>
    </source>
</evidence>
<gene>
    <name evidence="1" type="ORF">Fmac_020223</name>
</gene>
<dbReference type="EMBL" id="JBGMDY010000007">
    <property type="protein sequence ID" value="KAL2326796.1"/>
    <property type="molecule type" value="Genomic_DNA"/>
</dbReference>
<keyword evidence="2" id="KW-1185">Reference proteome</keyword>
<reference evidence="1 2" key="1">
    <citation type="submission" date="2024-08" db="EMBL/GenBank/DDBJ databases">
        <title>Insights into the chromosomal genome structure of Flemingia macrophylla.</title>
        <authorList>
            <person name="Ding Y."/>
            <person name="Zhao Y."/>
            <person name="Bi W."/>
            <person name="Wu M."/>
            <person name="Zhao G."/>
            <person name="Gong Y."/>
            <person name="Li W."/>
            <person name="Zhang P."/>
        </authorList>
    </citation>
    <scope>NUCLEOTIDE SEQUENCE [LARGE SCALE GENOMIC DNA]</scope>
    <source>
        <strain evidence="1">DYQJB</strain>
        <tissue evidence="1">Leaf</tissue>
    </source>
</reference>
<name>A0ABD1LTJ9_9FABA</name>
<dbReference type="Proteomes" id="UP001603857">
    <property type="component" value="Unassembled WGS sequence"/>
</dbReference>
<evidence type="ECO:0000313" key="2">
    <source>
        <dbReference type="Proteomes" id="UP001603857"/>
    </source>
</evidence>
<comment type="caution">
    <text evidence="1">The sequence shown here is derived from an EMBL/GenBank/DDBJ whole genome shotgun (WGS) entry which is preliminary data.</text>
</comment>
<proteinExistence type="predicted"/>
<dbReference type="AlphaFoldDB" id="A0ABD1LTJ9"/>
<accession>A0ABD1LTJ9</accession>
<protein>
    <submittedName>
        <fullName evidence="1">Uncharacterized protein</fullName>
    </submittedName>
</protein>
<sequence>MGLLCIDKGLLVEAIVEQVRDGSTFQVYISQCFNLSKLFCCARCAVSSWRKEAMKHLCTQVTVLGVVIHCCGARLGGAKLLGPRKPACRVLARKLLGPRKQVVEDAGSALISSQVNQDLSTRSFAK</sequence>
<organism evidence="1 2">
    <name type="scientific">Flemingia macrophylla</name>
    <dbReference type="NCBI Taxonomy" id="520843"/>
    <lineage>
        <taxon>Eukaryota</taxon>
        <taxon>Viridiplantae</taxon>
        <taxon>Streptophyta</taxon>
        <taxon>Embryophyta</taxon>
        <taxon>Tracheophyta</taxon>
        <taxon>Spermatophyta</taxon>
        <taxon>Magnoliopsida</taxon>
        <taxon>eudicotyledons</taxon>
        <taxon>Gunneridae</taxon>
        <taxon>Pentapetalae</taxon>
        <taxon>rosids</taxon>
        <taxon>fabids</taxon>
        <taxon>Fabales</taxon>
        <taxon>Fabaceae</taxon>
        <taxon>Papilionoideae</taxon>
        <taxon>50 kb inversion clade</taxon>
        <taxon>NPAAA clade</taxon>
        <taxon>indigoferoid/millettioid clade</taxon>
        <taxon>Phaseoleae</taxon>
        <taxon>Flemingia</taxon>
    </lineage>
</organism>